<proteinExistence type="predicted"/>
<gene>
    <name evidence="2" type="ORF">CCHLO57077_00012644</name>
</gene>
<reference evidence="2" key="1">
    <citation type="submission" date="2023-01" db="EMBL/GenBank/DDBJ databases">
        <authorList>
            <person name="Piombo E."/>
        </authorList>
    </citation>
    <scope>NUCLEOTIDE SEQUENCE</scope>
</reference>
<evidence type="ECO:0000256" key="1">
    <source>
        <dbReference type="SAM" id="MobiDB-lite"/>
    </source>
</evidence>
<comment type="caution">
    <text evidence="2">The sequence shown here is derived from an EMBL/GenBank/DDBJ whole genome shotgun (WGS) entry which is preliminary data.</text>
</comment>
<dbReference type="Proteomes" id="UP001160390">
    <property type="component" value="Unassembled WGS sequence"/>
</dbReference>
<accession>A0AA35Q494</accession>
<evidence type="ECO:0000313" key="3">
    <source>
        <dbReference type="Proteomes" id="UP001160390"/>
    </source>
</evidence>
<organism evidence="2 3">
    <name type="scientific">Clonostachys chloroleuca</name>
    <dbReference type="NCBI Taxonomy" id="1926264"/>
    <lineage>
        <taxon>Eukaryota</taxon>
        <taxon>Fungi</taxon>
        <taxon>Dikarya</taxon>
        <taxon>Ascomycota</taxon>
        <taxon>Pezizomycotina</taxon>
        <taxon>Sordariomycetes</taxon>
        <taxon>Hypocreomycetidae</taxon>
        <taxon>Hypocreales</taxon>
        <taxon>Bionectriaceae</taxon>
        <taxon>Clonostachys</taxon>
    </lineage>
</organism>
<evidence type="ECO:0000313" key="2">
    <source>
        <dbReference type="EMBL" id="CAI6095343.1"/>
    </source>
</evidence>
<feature type="region of interest" description="Disordered" evidence="1">
    <location>
        <begin position="1"/>
        <end position="63"/>
    </location>
</feature>
<protein>
    <submittedName>
        <fullName evidence="2">Uncharacterized protein</fullName>
    </submittedName>
</protein>
<name>A0AA35Q494_9HYPO</name>
<sequence length="63" mass="6441">MAKQTKAGKAPVHGLDTTGRSFHPTGFRGSLAEEERAATTESPGVERVYVPATGAGGREGAAD</sequence>
<feature type="compositionally biased region" description="Gly residues" evidence="1">
    <location>
        <begin position="54"/>
        <end position="63"/>
    </location>
</feature>
<dbReference type="EMBL" id="CABFNP030001265">
    <property type="protein sequence ID" value="CAI6095343.1"/>
    <property type="molecule type" value="Genomic_DNA"/>
</dbReference>
<keyword evidence="3" id="KW-1185">Reference proteome</keyword>
<dbReference type="AlphaFoldDB" id="A0AA35Q494"/>